<sequence>MPPNTVSVCRPGKFGNPFKVTEDRSHAQAVSAFRIWLAVEGCTADMPERKQRILESLHELRGKNLACYCKEGSPCHADVLLELANGQASSHYKEEAGKRGISLMERMDL</sequence>
<dbReference type="AlphaFoldDB" id="A0A562RHE2"/>
<protein>
    <submittedName>
        <fullName evidence="2">Uncharacterized protein DUF4326</fullName>
    </submittedName>
</protein>
<evidence type="ECO:0000313" key="2">
    <source>
        <dbReference type="EMBL" id="TWI68509.1"/>
    </source>
</evidence>
<keyword evidence="3" id="KW-1185">Reference proteome</keyword>
<dbReference type="Proteomes" id="UP000318307">
    <property type="component" value="Unassembled WGS sequence"/>
</dbReference>
<reference evidence="2 3" key="1">
    <citation type="submission" date="2019-07" db="EMBL/GenBank/DDBJ databases">
        <title>Genome sequencing of 100 strains of the haloalkaliphilic chemolithoautotrophic sulfur-oxidizing bacterium Thioalkalivibrio.</title>
        <authorList>
            <person name="Muyzer G."/>
        </authorList>
    </citation>
    <scope>NUCLEOTIDE SEQUENCE [LARGE SCALE GENOMIC DNA]</scope>
    <source>
        <strain evidence="2 3">ASO4-4</strain>
    </source>
</reference>
<name>A0A562RHE2_9BACT</name>
<proteinExistence type="predicted"/>
<feature type="domain" description="DUF4326" evidence="1">
    <location>
        <begin position="1"/>
        <end position="82"/>
    </location>
</feature>
<comment type="caution">
    <text evidence="2">The sequence shown here is derived from an EMBL/GenBank/DDBJ whole genome shotgun (WGS) entry which is preliminary data.</text>
</comment>
<dbReference type="EMBL" id="VLLC01000021">
    <property type="protein sequence ID" value="TWI68509.1"/>
    <property type="molecule type" value="Genomic_DNA"/>
</dbReference>
<evidence type="ECO:0000313" key="3">
    <source>
        <dbReference type="Proteomes" id="UP000318307"/>
    </source>
</evidence>
<accession>A0A562RHE2</accession>
<evidence type="ECO:0000259" key="1">
    <source>
        <dbReference type="Pfam" id="PF14216"/>
    </source>
</evidence>
<organism evidence="2 3">
    <name type="scientific">Desulfobotulus alkaliphilus</name>
    <dbReference type="NCBI Taxonomy" id="622671"/>
    <lineage>
        <taxon>Bacteria</taxon>
        <taxon>Pseudomonadati</taxon>
        <taxon>Thermodesulfobacteriota</taxon>
        <taxon>Desulfobacteria</taxon>
        <taxon>Desulfobacterales</taxon>
        <taxon>Desulfobacteraceae</taxon>
        <taxon>Desulfobotulus</taxon>
    </lineage>
</organism>
<gene>
    <name evidence="2" type="ORF">LZ24_02481</name>
</gene>
<dbReference type="Pfam" id="PF14216">
    <property type="entry name" value="DUF4326"/>
    <property type="match status" value="1"/>
</dbReference>
<dbReference type="InterPro" id="IPR025475">
    <property type="entry name" value="DUF4326"/>
</dbReference>